<evidence type="ECO:0000313" key="3">
    <source>
        <dbReference type="Proteomes" id="UP000053766"/>
    </source>
</evidence>
<name>A0A0D8XUL1_DICVI</name>
<keyword evidence="3" id="KW-1185">Reference proteome</keyword>
<proteinExistence type="predicted"/>
<organism evidence="2 3">
    <name type="scientific">Dictyocaulus viviparus</name>
    <name type="common">Bovine lungworm</name>
    <dbReference type="NCBI Taxonomy" id="29172"/>
    <lineage>
        <taxon>Eukaryota</taxon>
        <taxon>Metazoa</taxon>
        <taxon>Ecdysozoa</taxon>
        <taxon>Nematoda</taxon>
        <taxon>Chromadorea</taxon>
        <taxon>Rhabditida</taxon>
        <taxon>Rhabditina</taxon>
        <taxon>Rhabditomorpha</taxon>
        <taxon>Strongyloidea</taxon>
        <taxon>Metastrongylidae</taxon>
        <taxon>Dictyocaulus</taxon>
    </lineage>
</organism>
<dbReference type="Proteomes" id="UP000053766">
    <property type="component" value="Unassembled WGS sequence"/>
</dbReference>
<feature type="region of interest" description="Disordered" evidence="1">
    <location>
        <begin position="80"/>
        <end position="139"/>
    </location>
</feature>
<feature type="compositionally biased region" description="Polar residues" evidence="1">
    <location>
        <begin position="87"/>
        <end position="96"/>
    </location>
</feature>
<protein>
    <submittedName>
        <fullName evidence="2">Uncharacterized protein</fullName>
    </submittedName>
</protein>
<accession>A0A0D8XUL1</accession>
<dbReference type="AlphaFoldDB" id="A0A0D8XUL1"/>
<sequence length="168" mass="18289">MSLRSRNRNATTLVVDVRTSPQAYSEKVASSSTVQCHVESSSCLRNNSSMASNGSRKRPHREVDEFSGITPVVHRLSLDSSHQSSSGFNDINSINTHAKVRSAPSTPSKSGSNAGRMSSKWSLSKLDTKTSLREDSVTSIEVGEPPSKMRRIYGFMRRLVGFGLGNGQ</sequence>
<feature type="compositionally biased region" description="Basic and acidic residues" evidence="1">
    <location>
        <begin position="126"/>
        <end position="136"/>
    </location>
</feature>
<dbReference type="OrthoDB" id="10586117at2759"/>
<evidence type="ECO:0000256" key="1">
    <source>
        <dbReference type="SAM" id="MobiDB-lite"/>
    </source>
</evidence>
<gene>
    <name evidence="2" type="ORF">DICVIV_05703</name>
</gene>
<dbReference type="EMBL" id="KN716276">
    <property type="protein sequence ID" value="KJH48185.1"/>
    <property type="molecule type" value="Genomic_DNA"/>
</dbReference>
<evidence type="ECO:0000313" key="2">
    <source>
        <dbReference type="EMBL" id="KJH48185.1"/>
    </source>
</evidence>
<reference evidence="2 3" key="1">
    <citation type="submission" date="2013-11" db="EMBL/GenBank/DDBJ databases">
        <title>Draft genome of the bovine lungworm Dictyocaulus viviparus.</title>
        <authorList>
            <person name="Mitreva M."/>
        </authorList>
    </citation>
    <scope>NUCLEOTIDE SEQUENCE [LARGE SCALE GENOMIC DNA]</scope>
    <source>
        <strain evidence="2 3">HannoverDv2000</strain>
    </source>
</reference>
<reference evidence="3" key="2">
    <citation type="journal article" date="2016" name="Sci. Rep.">
        <title>Dictyocaulus viviparus genome, variome and transcriptome elucidate lungworm biology and support future intervention.</title>
        <authorList>
            <person name="McNulty S.N."/>
            <person name="Strube C."/>
            <person name="Rosa B.A."/>
            <person name="Martin J.C."/>
            <person name="Tyagi R."/>
            <person name="Choi Y.J."/>
            <person name="Wang Q."/>
            <person name="Hallsworth Pepin K."/>
            <person name="Zhang X."/>
            <person name="Ozersky P."/>
            <person name="Wilson R.K."/>
            <person name="Sternberg P.W."/>
            <person name="Gasser R.B."/>
            <person name="Mitreva M."/>
        </authorList>
    </citation>
    <scope>NUCLEOTIDE SEQUENCE [LARGE SCALE GENOMIC DNA]</scope>
    <source>
        <strain evidence="3">HannoverDv2000</strain>
    </source>
</reference>
<feature type="compositionally biased region" description="Polar residues" evidence="1">
    <location>
        <begin position="103"/>
        <end position="122"/>
    </location>
</feature>